<dbReference type="Proteomes" id="UP000034001">
    <property type="component" value="Unassembled WGS sequence"/>
</dbReference>
<dbReference type="RefSeq" id="WP_048048725.1">
    <property type="nucleotide sequence ID" value="NZ_JJPO01000127.1"/>
</dbReference>
<name>A0A0F8HVH8_METMZ</name>
<dbReference type="EMBL" id="JJPO01000127">
    <property type="protein sequence ID" value="KKG71004.1"/>
    <property type="molecule type" value="Genomic_DNA"/>
</dbReference>
<protein>
    <submittedName>
        <fullName evidence="1">Uncharacterized protein</fullName>
    </submittedName>
</protein>
<organism evidence="1 2">
    <name type="scientific">Methanosarcina mazei</name>
    <name type="common">Methanosarcina frisia</name>
    <dbReference type="NCBI Taxonomy" id="2209"/>
    <lineage>
        <taxon>Archaea</taxon>
        <taxon>Methanobacteriati</taxon>
        <taxon>Methanobacteriota</taxon>
        <taxon>Stenosarchaea group</taxon>
        <taxon>Methanomicrobia</taxon>
        <taxon>Methanosarcinales</taxon>
        <taxon>Methanosarcinaceae</taxon>
        <taxon>Methanosarcina</taxon>
    </lineage>
</organism>
<dbReference type="AlphaFoldDB" id="A0A0F8HVH8"/>
<accession>A0A0F8HVH8</accession>
<evidence type="ECO:0000313" key="2">
    <source>
        <dbReference type="Proteomes" id="UP000034001"/>
    </source>
</evidence>
<comment type="caution">
    <text evidence="1">The sequence shown here is derived from an EMBL/GenBank/DDBJ whole genome shotgun (WGS) entry which is preliminary data.</text>
</comment>
<evidence type="ECO:0000313" key="1">
    <source>
        <dbReference type="EMBL" id="KKG71004.1"/>
    </source>
</evidence>
<proteinExistence type="predicted"/>
<sequence length="164" mass="18268">MRINNIVKFDLETRAKELKGQDKTLEEISQILTEEAKNPISVSTVYRYFEANEKSLVQAIEKSEKLQAKVADAEISTITKRVEIIDEFLTIAEQALSCGDFRAAVMALRGATEAQDSLDERLGKLKAPTNTNNFNILNVQEAVTSARERFINATICSSPGVTER</sequence>
<reference evidence="1 2" key="1">
    <citation type="journal article" date="2015" name="ISME J.">
        <title>Genomic and phenotypic differentiation among Methanosarcina mazei populations from Columbia River sediment.</title>
        <authorList>
            <person name="Youngblut N.D."/>
            <person name="Wirth J.S."/>
            <person name="Henriksen J.R."/>
            <person name="Smith M."/>
            <person name="Simon H."/>
            <person name="Metcalf W.W."/>
            <person name="Whitaker R.J."/>
        </authorList>
    </citation>
    <scope>NUCLEOTIDE SEQUENCE [LARGE SCALE GENOMIC DNA]</scope>
    <source>
        <strain evidence="1 2">3.H.A.2.1</strain>
    </source>
</reference>
<gene>
    <name evidence="1" type="ORF">DU63_05865</name>
</gene>